<accession>A0ABW1K463</accession>
<reference evidence="3" key="1">
    <citation type="journal article" date="2019" name="Int. J. Syst. Evol. Microbiol.">
        <title>The Global Catalogue of Microorganisms (GCM) 10K type strain sequencing project: providing services to taxonomists for standard genome sequencing and annotation.</title>
        <authorList>
            <consortium name="The Broad Institute Genomics Platform"/>
            <consortium name="The Broad Institute Genome Sequencing Center for Infectious Disease"/>
            <person name="Wu L."/>
            <person name="Ma J."/>
        </authorList>
    </citation>
    <scope>NUCLEOTIDE SEQUENCE [LARGE SCALE GENOMIC DNA]</scope>
    <source>
        <strain evidence="3">ZS-35-S2</strain>
    </source>
</reference>
<dbReference type="Pfam" id="PF06283">
    <property type="entry name" value="ThuA"/>
    <property type="match status" value="1"/>
</dbReference>
<dbReference type="PANTHER" id="PTHR40469:SF2">
    <property type="entry name" value="GALACTOSE-BINDING DOMAIN-LIKE SUPERFAMILY PROTEIN"/>
    <property type="match status" value="1"/>
</dbReference>
<dbReference type="EMBL" id="JBHSPR010000008">
    <property type="protein sequence ID" value="MFC6016511.1"/>
    <property type="molecule type" value="Genomic_DNA"/>
</dbReference>
<evidence type="ECO:0000313" key="3">
    <source>
        <dbReference type="Proteomes" id="UP001596203"/>
    </source>
</evidence>
<dbReference type="SUPFAM" id="SSF52317">
    <property type="entry name" value="Class I glutamine amidotransferase-like"/>
    <property type="match status" value="1"/>
</dbReference>
<sequence>MSGRIGPAEDDGGRVVAVRDAIVVRGGWDGHVPVPATELFIPFLRGQGFEVEVHDDLAVYADPDRMAAADLVVQCWSIGTVTDEQAAGLIAAVRAGTGFAGWHGGIVGAFHHNAYHQLTGGVFVHHPAGFVDHELTVLPDRAEHPIVREIGSVRLHTEKYWVLTDPLNDVLATVTFDPGPDADVPPAADGTPTATPWRQSVTLPAVWTRSWGAGRIFVSTVGHKLDDLTLPPIRTITERGLLWAARQK</sequence>
<organism evidence="2 3">
    <name type="scientific">Plantactinospora solaniradicis</name>
    <dbReference type="NCBI Taxonomy" id="1723736"/>
    <lineage>
        <taxon>Bacteria</taxon>
        <taxon>Bacillati</taxon>
        <taxon>Actinomycetota</taxon>
        <taxon>Actinomycetes</taxon>
        <taxon>Micromonosporales</taxon>
        <taxon>Micromonosporaceae</taxon>
        <taxon>Plantactinospora</taxon>
    </lineage>
</organism>
<evidence type="ECO:0000259" key="1">
    <source>
        <dbReference type="Pfam" id="PF06283"/>
    </source>
</evidence>
<dbReference type="Proteomes" id="UP001596203">
    <property type="component" value="Unassembled WGS sequence"/>
</dbReference>
<dbReference type="Gene3D" id="3.40.50.880">
    <property type="match status" value="1"/>
</dbReference>
<dbReference type="PANTHER" id="PTHR40469">
    <property type="entry name" value="SECRETED GLYCOSYL HYDROLASE"/>
    <property type="match status" value="1"/>
</dbReference>
<dbReference type="InterPro" id="IPR029010">
    <property type="entry name" value="ThuA-like"/>
</dbReference>
<name>A0ABW1K463_9ACTN</name>
<comment type="caution">
    <text evidence="2">The sequence shown here is derived from an EMBL/GenBank/DDBJ whole genome shotgun (WGS) entry which is preliminary data.</text>
</comment>
<proteinExistence type="predicted"/>
<dbReference type="RefSeq" id="WP_377419991.1">
    <property type="nucleotide sequence ID" value="NZ_JBHSPR010000008.1"/>
</dbReference>
<gene>
    <name evidence="2" type="ORF">ACFP2T_09900</name>
</gene>
<feature type="domain" description="ThuA-like" evidence="1">
    <location>
        <begin position="21"/>
        <end position="244"/>
    </location>
</feature>
<protein>
    <submittedName>
        <fullName evidence="2">ThuA domain-containing protein</fullName>
    </submittedName>
</protein>
<dbReference type="InterPro" id="IPR029062">
    <property type="entry name" value="Class_I_gatase-like"/>
</dbReference>
<evidence type="ECO:0000313" key="2">
    <source>
        <dbReference type="EMBL" id="MFC6016511.1"/>
    </source>
</evidence>
<keyword evidence="3" id="KW-1185">Reference proteome</keyword>